<evidence type="ECO:0000313" key="3">
    <source>
        <dbReference type="Proteomes" id="UP001054889"/>
    </source>
</evidence>
<dbReference type="AlphaFoldDB" id="A0AAV5BFS7"/>
<proteinExistence type="predicted"/>
<dbReference type="SUPFAM" id="SSF50494">
    <property type="entry name" value="Trypsin-like serine proteases"/>
    <property type="match status" value="1"/>
</dbReference>
<dbReference type="Proteomes" id="UP001054889">
    <property type="component" value="Unassembled WGS sequence"/>
</dbReference>
<dbReference type="EMBL" id="BQKI01000001">
    <property type="protein sequence ID" value="GJM85919.1"/>
    <property type="molecule type" value="Genomic_DNA"/>
</dbReference>
<evidence type="ECO:0000313" key="2">
    <source>
        <dbReference type="EMBL" id="GJM85919.1"/>
    </source>
</evidence>
<protein>
    <submittedName>
        <fullName evidence="1">Uncharacterized protein</fullName>
    </submittedName>
</protein>
<gene>
    <name evidence="1" type="primary">ga01041</name>
    <name evidence="2" type="synonym">ga01728</name>
    <name evidence="1" type="ORF">PR202_ga01041</name>
    <name evidence="2" type="ORF">PR202_ga01728</name>
</gene>
<dbReference type="Pfam" id="PF13365">
    <property type="entry name" value="Trypsin_2"/>
    <property type="match status" value="1"/>
</dbReference>
<dbReference type="Gene3D" id="2.40.10.120">
    <property type="match status" value="1"/>
</dbReference>
<name>A0AAV5BFS7_ELECO</name>
<reference evidence="1" key="1">
    <citation type="journal article" date="2018" name="DNA Res.">
        <title>Multiple hybrid de novo genome assembly of finger millet, an orphan allotetraploid crop.</title>
        <authorList>
            <person name="Hatakeyama M."/>
            <person name="Aluri S."/>
            <person name="Balachadran M.T."/>
            <person name="Sivarajan S.R."/>
            <person name="Patrignani A."/>
            <person name="Gruter S."/>
            <person name="Poveda L."/>
            <person name="Shimizu-Inatsugi R."/>
            <person name="Baeten J."/>
            <person name="Francoijs K.J."/>
            <person name="Nataraja K.N."/>
            <person name="Reddy Y.A.N."/>
            <person name="Phadnis S."/>
            <person name="Ravikumar R.L."/>
            <person name="Schlapbach R."/>
            <person name="Sreeman S.M."/>
            <person name="Shimizu K.K."/>
        </authorList>
    </citation>
    <scope>NUCLEOTIDE SEQUENCE</scope>
</reference>
<dbReference type="EMBL" id="BQKI01000001">
    <property type="protein sequence ID" value="GJM85291.1"/>
    <property type="molecule type" value="Genomic_DNA"/>
</dbReference>
<comment type="caution">
    <text evidence="1">The sequence shown here is derived from an EMBL/GenBank/DDBJ whole genome shotgun (WGS) entry which is preliminary data.</text>
</comment>
<sequence>MNTTCTEIVIKNNMSGARILTSASLLRSDDEDSNEVHLFVHVRLPDSSVELGWVARYDSPYDVIVVNMQYLSCIQVAGMDHHIQSGTRSKKVIAIGRVFETGKLMASSGDLTEKRNKLSCIDLRDPTCVITKAGIGGPLMDFDGQFIGMNFYDTGQTPYLPGGKDSGDIEAI</sequence>
<evidence type="ECO:0000313" key="1">
    <source>
        <dbReference type="EMBL" id="GJM85291.1"/>
    </source>
</evidence>
<reference evidence="1" key="2">
    <citation type="submission" date="2021-12" db="EMBL/GenBank/DDBJ databases">
        <title>Resequencing data analysis of finger millet.</title>
        <authorList>
            <person name="Hatakeyama M."/>
            <person name="Aluri S."/>
            <person name="Balachadran M.T."/>
            <person name="Sivarajan S.R."/>
            <person name="Poveda L."/>
            <person name="Shimizu-Inatsugi R."/>
            <person name="Schlapbach R."/>
            <person name="Sreeman S.M."/>
            <person name="Shimizu K.K."/>
        </authorList>
    </citation>
    <scope>NUCLEOTIDE SEQUENCE</scope>
</reference>
<organism evidence="1 3">
    <name type="scientific">Eleusine coracana subsp. coracana</name>
    <dbReference type="NCBI Taxonomy" id="191504"/>
    <lineage>
        <taxon>Eukaryota</taxon>
        <taxon>Viridiplantae</taxon>
        <taxon>Streptophyta</taxon>
        <taxon>Embryophyta</taxon>
        <taxon>Tracheophyta</taxon>
        <taxon>Spermatophyta</taxon>
        <taxon>Magnoliopsida</taxon>
        <taxon>Liliopsida</taxon>
        <taxon>Poales</taxon>
        <taxon>Poaceae</taxon>
        <taxon>PACMAD clade</taxon>
        <taxon>Chloridoideae</taxon>
        <taxon>Cynodonteae</taxon>
        <taxon>Eleusininae</taxon>
        <taxon>Eleusine</taxon>
    </lineage>
</organism>
<accession>A0AAV5BFS7</accession>
<dbReference type="InterPro" id="IPR009003">
    <property type="entry name" value="Peptidase_S1_PA"/>
</dbReference>
<dbReference type="PANTHER" id="PTHR18868">
    <property type="entry name" value="OS07G0665300 PROTEIN-RELATED"/>
    <property type="match status" value="1"/>
</dbReference>
<keyword evidence="3" id="KW-1185">Reference proteome</keyword>
<dbReference type="PANTHER" id="PTHR18868:SF37">
    <property type="entry name" value="OS07G0665300 PROTEIN"/>
    <property type="match status" value="1"/>
</dbReference>